<proteinExistence type="predicted"/>
<dbReference type="EMBL" id="FLRI01000111">
    <property type="protein sequence ID" value="SBT83459.1"/>
    <property type="molecule type" value="Genomic_DNA"/>
</dbReference>
<dbReference type="Proteomes" id="UP000242942">
    <property type="component" value="Unassembled WGS sequence"/>
</dbReference>
<dbReference type="VEuPathDB" id="PlasmoDB:PocGH01_00011000"/>
<feature type="region of interest" description="Disordered" evidence="1">
    <location>
        <begin position="221"/>
        <end position="264"/>
    </location>
</feature>
<dbReference type="AlphaFoldDB" id="A0A1D3JCN8"/>
<evidence type="ECO:0000313" key="4">
    <source>
        <dbReference type="Proteomes" id="UP000242942"/>
    </source>
</evidence>
<feature type="transmembrane region" description="Helical" evidence="2">
    <location>
        <begin position="272"/>
        <end position="291"/>
    </location>
</feature>
<sequence>MCLSGNYYKITLHKDDLDKLWSNVYYGRLNNAINVYCYSSNSWDDIETHLNGYPGVEHISSNITKEICYVFNLPEGMSFYKESCKYLYYWIGDKLLHNLKDPSQFSNAIDTLYDKLNDRTENNKCNYHFTHTGKDAFTKRKVVYDYSQNYETMKRDLGVLETSCNNEYFKELNNYVNKYKSVFDDCLNNQDLYCSEFKNIFSNYDYSDLSNLKCKLKEDTTIHSPHPQSERNPQQEDSPVSSSEQAQDMDHLISGPELSPPDDTSSIRNSKIFMYSTFPFVAISLICYMLYRFTPLWSIIRSHMIKKQISEHMLDENDTNDIQENTYEIGQTNSDEKRIFVSYLPSKYLCS</sequence>
<dbReference type="VEuPathDB" id="PlasmoDB:POWCR01_000066000"/>
<dbReference type="InterPro" id="IPR008780">
    <property type="entry name" value="Plasmodium_Vir"/>
</dbReference>
<evidence type="ECO:0000313" key="3">
    <source>
        <dbReference type="EMBL" id="SBT83459.1"/>
    </source>
</evidence>
<gene>
    <name evidence="3" type="primary">PocGH01_00011000</name>
    <name evidence="3" type="ORF">POCGH01_00011000</name>
</gene>
<dbReference type="Pfam" id="PF05795">
    <property type="entry name" value="Plasmodium_Vir"/>
    <property type="match status" value="1"/>
</dbReference>
<protein>
    <submittedName>
        <fullName evidence="3">PIR protein</fullName>
    </submittedName>
</protein>
<dbReference type="OrthoDB" id="383226at2759"/>
<keyword evidence="2" id="KW-1133">Transmembrane helix</keyword>
<evidence type="ECO:0000256" key="2">
    <source>
        <dbReference type="SAM" id="Phobius"/>
    </source>
</evidence>
<organism evidence="3 4">
    <name type="scientific">Plasmodium ovale</name>
    <name type="common">malaria parasite P. ovale</name>
    <dbReference type="NCBI Taxonomy" id="36330"/>
    <lineage>
        <taxon>Eukaryota</taxon>
        <taxon>Sar</taxon>
        <taxon>Alveolata</taxon>
        <taxon>Apicomplexa</taxon>
        <taxon>Aconoidasida</taxon>
        <taxon>Haemosporida</taxon>
        <taxon>Plasmodiidae</taxon>
        <taxon>Plasmodium</taxon>
        <taxon>Plasmodium (Plasmodium)</taxon>
    </lineage>
</organism>
<reference evidence="3 4" key="1">
    <citation type="submission" date="2016-06" db="EMBL/GenBank/DDBJ databases">
        <authorList>
            <consortium name="Pathogen Informatics"/>
        </authorList>
    </citation>
    <scope>NUCLEOTIDE SEQUENCE [LARGE SCALE GENOMIC DNA]</scope>
    <source>
        <strain evidence="3">PocGH01</strain>
    </source>
</reference>
<keyword evidence="2" id="KW-0812">Transmembrane</keyword>
<feature type="compositionally biased region" description="Polar residues" evidence="1">
    <location>
        <begin position="222"/>
        <end position="246"/>
    </location>
</feature>
<accession>A0A1D3JCN8</accession>
<keyword evidence="4" id="KW-1185">Reference proteome</keyword>
<evidence type="ECO:0000256" key="1">
    <source>
        <dbReference type="SAM" id="MobiDB-lite"/>
    </source>
</evidence>
<keyword evidence="2" id="KW-0472">Membrane</keyword>
<name>A0A1D3JCN8_PLAOA</name>